<gene>
    <name evidence="2" type="ORF">L9F63_010561</name>
</gene>
<protein>
    <submittedName>
        <fullName evidence="2">Uncharacterized protein</fullName>
    </submittedName>
</protein>
<comment type="caution">
    <text evidence="2">The sequence shown here is derived from an EMBL/GenBank/DDBJ whole genome shotgun (WGS) entry which is preliminary data.</text>
</comment>
<evidence type="ECO:0000256" key="1">
    <source>
        <dbReference type="SAM" id="SignalP"/>
    </source>
</evidence>
<evidence type="ECO:0000313" key="2">
    <source>
        <dbReference type="EMBL" id="KAJ9598967.1"/>
    </source>
</evidence>
<feature type="signal peptide" evidence="1">
    <location>
        <begin position="1"/>
        <end position="22"/>
    </location>
</feature>
<reference evidence="2" key="1">
    <citation type="journal article" date="2023" name="IScience">
        <title>Live-bearing cockroach genome reveals convergent evolutionary mechanisms linked to viviparity in insects and beyond.</title>
        <authorList>
            <person name="Fouks B."/>
            <person name="Harrison M.C."/>
            <person name="Mikhailova A.A."/>
            <person name="Marchal E."/>
            <person name="English S."/>
            <person name="Carruthers M."/>
            <person name="Jennings E.C."/>
            <person name="Chiamaka E.L."/>
            <person name="Frigard R.A."/>
            <person name="Pippel M."/>
            <person name="Attardo G.M."/>
            <person name="Benoit J.B."/>
            <person name="Bornberg-Bauer E."/>
            <person name="Tobe S.S."/>
        </authorList>
    </citation>
    <scope>NUCLEOTIDE SEQUENCE</scope>
    <source>
        <strain evidence="2">Stay&amp;Tobe</strain>
    </source>
</reference>
<proteinExistence type="predicted"/>
<dbReference type="EMBL" id="JASPKZ010000842">
    <property type="protein sequence ID" value="KAJ9598967.1"/>
    <property type="molecule type" value="Genomic_DNA"/>
</dbReference>
<reference evidence="2" key="2">
    <citation type="submission" date="2023-05" db="EMBL/GenBank/DDBJ databases">
        <authorList>
            <person name="Fouks B."/>
        </authorList>
    </citation>
    <scope>NUCLEOTIDE SEQUENCE</scope>
    <source>
        <strain evidence="2">Stay&amp;Tobe</strain>
        <tissue evidence="2">Testes</tissue>
    </source>
</reference>
<feature type="chain" id="PRO_5041959406" evidence="1">
    <location>
        <begin position="23"/>
        <end position="58"/>
    </location>
</feature>
<dbReference type="Proteomes" id="UP001233999">
    <property type="component" value="Unassembled WGS sequence"/>
</dbReference>
<name>A0AAD8AIS6_DIPPU</name>
<dbReference type="AlphaFoldDB" id="A0AAD8AIS6"/>
<feature type="non-terminal residue" evidence="2">
    <location>
        <position position="1"/>
    </location>
</feature>
<keyword evidence="1" id="KW-0732">Signal</keyword>
<accession>A0AAD8AIS6</accession>
<sequence>SPFGWSVAICALLISLPHLSQSVCRPGITKVDDCSMRAIFGGAKKTLNAHVLWVCTVN</sequence>
<evidence type="ECO:0000313" key="3">
    <source>
        <dbReference type="Proteomes" id="UP001233999"/>
    </source>
</evidence>
<organism evidence="2 3">
    <name type="scientific">Diploptera punctata</name>
    <name type="common">Pacific beetle cockroach</name>
    <dbReference type="NCBI Taxonomy" id="6984"/>
    <lineage>
        <taxon>Eukaryota</taxon>
        <taxon>Metazoa</taxon>
        <taxon>Ecdysozoa</taxon>
        <taxon>Arthropoda</taxon>
        <taxon>Hexapoda</taxon>
        <taxon>Insecta</taxon>
        <taxon>Pterygota</taxon>
        <taxon>Neoptera</taxon>
        <taxon>Polyneoptera</taxon>
        <taxon>Dictyoptera</taxon>
        <taxon>Blattodea</taxon>
        <taxon>Blaberoidea</taxon>
        <taxon>Blaberidae</taxon>
        <taxon>Diplopterinae</taxon>
        <taxon>Diploptera</taxon>
    </lineage>
</organism>
<keyword evidence="3" id="KW-1185">Reference proteome</keyword>
<feature type="non-terminal residue" evidence="2">
    <location>
        <position position="58"/>
    </location>
</feature>